<dbReference type="AlphaFoldDB" id="A0A9Q8PA27"/>
<dbReference type="Proteomes" id="UP000756132">
    <property type="component" value="Chromosome 6"/>
</dbReference>
<dbReference type="GeneID" id="71987322"/>
<reference evidence="2" key="1">
    <citation type="submission" date="2021-12" db="EMBL/GenBank/DDBJ databases">
        <authorList>
            <person name="Zaccaron A."/>
            <person name="Stergiopoulos I."/>
        </authorList>
    </citation>
    <scope>NUCLEOTIDE SEQUENCE</scope>
    <source>
        <strain evidence="2">Race5_Kim</strain>
    </source>
</reference>
<evidence type="ECO:0000313" key="3">
    <source>
        <dbReference type="Proteomes" id="UP000756132"/>
    </source>
</evidence>
<feature type="compositionally biased region" description="Basic and acidic residues" evidence="1">
    <location>
        <begin position="64"/>
        <end position="101"/>
    </location>
</feature>
<evidence type="ECO:0000256" key="1">
    <source>
        <dbReference type="SAM" id="MobiDB-lite"/>
    </source>
</evidence>
<sequence length="138" mass="15212">MAYNYTIAKEALNDNDKNRLMCLYLNCETTAVNQLIDWEKAAKDFGCASVDSVKVMTRTALKKVADKGGKEGVEAKTKAAPKEKGATKKREAKGEGEEVPKKRGRMAKKVESPVVDDEEGEQSEEVVKEELAEEGDEL</sequence>
<dbReference type="OrthoDB" id="3935813at2759"/>
<accession>A0A9Q8PA27</accession>
<feature type="region of interest" description="Disordered" evidence="1">
    <location>
        <begin position="64"/>
        <end position="138"/>
    </location>
</feature>
<organism evidence="2 3">
    <name type="scientific">Passalora fulva</name>
    <name type="common">Tomato leaf mold</name>
    <name type="synonym">Cladosporium fulvum</name>
    <dbReference type="NCBI Taxonomy" id="5499"/>
    <lineage>
        <taxon>Eukaryota</taxon>
        <taxon>Fungi</taxon>
        <taxon>Dikarya</taxon>
        <taxon>Ascomycota</taxon>
        <taxon>Pezizomycotina</taxon>
        <taxon>Dothideomycetes</taxon>
        <taxon>Dothideomycetidae</taxon>
        <taxon>Mycosphaerellales</taxon>
        <taxon>Mycosphaerellaceae</taxon>
        <taxon>Fulvia</taxon>
    </lineage>
</organism>
<gene>
    <name evidence="2" type="ORF">CLAFUR5_07444</name>
</gene>
<protein>
    <submittedName>
        <fullName evidence="2">Uncharacterized protein</fullName>
    </submittedName>
</protein>
<keyword evidence="3" id="KW-1185">Reference proteome</keyword>
<name>A0A9Q8PA27_PASFU</name>
<reference evidence="2" key="2">
    <citation type="journal article" date="2022" name="Microb. Genom.">
        <title>A chromosome-scale genome assembly of the tomato pathogen Cladosporium fulvum reveals a compartmentalized genome architecture and the presence of a dispensable chromosome.</title>
        <authorList>
            <person name="Zaccaron A.Z."/>
            <person name="Chen L.H."/>
            <person name="Samaras A."/>
            <person name="Stergiopoulos I."/>
        </authorList>
    </citation>
    <scope>NUCLEOTIDE SEQUENCE</scope>
    <source>
        <strain evidence="2">Race5_Kim</strain>
    </source>
</reference>
<evidence type="ECO:0000313" key="2">
    <source>
        <dbReference type="EMBL" id="UJO18645.1"/>
    </source>
</evidence>
<feature type="compositionally biased region" description="Acidic residues" evidence="1">
    <location>
        <begin position="114"/>
        <end position="124"/>
    </location>
</feature>
<proteinExistence type="predicted"/>
<dbReference type="RefSeq" id="XP_047763011.1">
    <property type="nucleotide sequence ID" value="XM_047906592.1"/>
</dbReference>
<dbReference type="KEGG" id="ffu:CLAFUR5_07444"/>
<dbReference type="EMBL" id="CP090168">
    <property type="protein sequence ID" value="UJO18645.1"/>
    <property type="molecule type" value="Genomic_DNA"/>
</dbReference>